<keyword evidence="1" id="KW-0472">Membrane</keyword>
<sequence length="142" mass="15480">MLMSDSVQTFGADMGRRSWLQAMTRGIGHRCPQCGRGRLFKSYVKTNETCPSCGLELSGHRADDAPPYLTIIIVGHVMIPLALAVKQVFDPPLTLQFAIWLPTMVLAAWILLPASKGAMVGLQWANRMHGFAGLDADPDADV</sequence>
<keyword evidence="1" id="KW-0812">Transmembrane</keyword>
<dbReference type="Proteomes" id="UP000239504">
    <property type="component" value="Unassembled WGS sequence"/>
</dbReference>
<dbReference type="AlphaFoldDB" id="A0A2S7K2E1"/>
<accession>A0A2S7K2E1</accession>
<protein>
    <recommendedName>
        <fullName evidence="4">DUF983 domain-containing protein</fullName>
    </recommendedName>
</protein>
<dbReference type="InterPro" id="IPR009325">
    <property type="entry name" value="DUF983"/>
</dbReference>
<comment type="caution">
    <text evidence="2">The sequence shown here is derived from an EMBL/GenBank/DDBJ whole genome shotgun (WGS) entry which is preliminary data.</text>
</comment>
<evidence type="ECO:0000313" key="2">
    <source>
        <dbReference type="EMBL" id="PQA86670.1"/>
    </source>
</evidence>
<proteinExistence type="predicted"/>
<keyword evidence="1" id="KW-1133">Transmembrane helix</keyword>
<keyword evidence="3" id="KW-1185">Reference proteome</keyword>
<feature type="transmembrane region" description="Helical" evidence="1">
    <location>
        <begin position="68"/>
        <end position="89"/>
    </location>
</feature>
<evidence type="ECO:0000256" key="1">
    <source>
        <dbReference type="SAM" id="Phobius"/>
    </source>
</evidence>
<evidence type="ECO:0000313" key="3">
    <source>
        <dbReference type="Proteomes" id="UP000239504"/>
    </source>
</evidence>
<dbReference type="Pfam" id="PF06170">
    <property type="entry name" value="DUF983"/>
    <property type="match status" value="1"/>
</dbReference>
<feature type="transmembrane region" description="Helical" evidence="1">
    <location>
        <begin position="95"/>
        <end position="112"/>
    </location>
</feature>
<name>A0A2S7K2E1_9PROT</name>
<gene>
    <name evidence="2" type="ORF">CW354_14325</name>
</gene>
<reference evidence="2 3" key="1">
    <citation type="submission" date="2017-12" db="EMBL/GenBank/DDBJ databases">
        <authorList>
            <person name="Hurst M.R.H."/>
        </authorList>
    </citation>
    <scope>NUCLEOTIDE SEQUENCE [LARGE SCALE GENOMIC DNA]</scope>
    <source>
        <strain evidence="2 3">SY-3-19</strain>
    </source>
</reference>
<dbReference type="EMBL" id="PJCH01000011">
    <property type="protein sequence ID" value="PQA86670.1"/>
    <property type="molecule type" value="Genomic_DNA"/>
</dbReference>
<evidence type="ECO:0008006" key="4">
    <source>
        <dbReference type="Google" id="ProtNLM"/>
    </source>
</evidence>
<dbReference type="OrthoDB" id="9799456at2"/>
<organism evidence="2 3">
    <name type="scientific">Hyphococcus luteus</name>
    <dbReference type="NCBI Taxonomy" id="2058213"/>
    <lineage>
        <taxon>Bacteria</taxon>
        <taxon>Pseudomonadati</taxon>
        <taxon>Pseudomonadota</taxon>
        <taxon>Alphaproteobacteria</taxon>
        <taxon>Parvularculales</taxon>
        <taxon>Parvularculaceae</taxon>
        <taxon>Hyphococcus</taxon>
    </lineage>
</organism>